<feature type="transmembrane region" description="Helical" evidence="1">
    <location>
        <begin position="70"/>
        <end position="90"/>
    </location>
</feature>
<reference evidence="2 3" key="1">
    <citation type="submission" date="2014-01" db="EMBL/GenBank/DDBJ databases">
        <title>Full genme sequencing of cellulolytic bacterium Gynuella sunshinyii YC6258T gen. nov., sp. nov.</title>
        <authorList>
            <person name="Khan H."/>
            <person name="Chung E.J."/>
            <person name="Chung Y.R."/>
        </authorList>
    </citation>
    <scope>NUCLEOTIDE SEQUENCE [LARGE SCALE GENOMIC DNA]</scope>
    <source>
        <strain evidence="2 3">YC6258</strain>
    </source>
</reference>
<dbReference type="PIRSF" id="PIRSF005610">
    <property type="entry name" value="SirB"/>
    <property type="match status" value="1"/>
</dbReference>
<evidence type="ECO:0000256" key="1">
    <source>
        <dbReference type="SAM" id="Phobius"/>
    </source>
</evidence>
<name>A0A0C5VAD3_9GAMM</name>
<dbReference type="KEGG" id="gsn:YC6258_04236"/>
<dbReference type="GO" id="GO:0005886">
    <property type="term" value="C:plasma membrane"/>
    <property type="evidence" value="ECO:0007669"/>
    <property type="project" value="TreeGrafter"/>
</dbReference>
<gene>
    <name evidence="2" type="ORF">YC6258_04236</name>
</gene>
<dbReference type="PATRIC" id="fig|1445510.3.peg.4204"/>
<dbReference type="HOGENOM" id="CLU_123860_2_0_6"/>
<accession>A0A0C5VAD3</accession>
<keyword evidence="1" id="KW-0472">Membrane</keyword>
<dbReference type="OrthoDB" id="5588650at2"/>
<evidence type="ECO:0000313" key="3">
    <source>
        <dbReference type="Proteomes" id="UP000032266"/>
    </source>
</evidence>
<dbReference type="Proteomes" id="UP000032266">
    <property type="component" value="Chromosome"/>
</dbReference>
<dbReference type="Pfam" id="PF04247">
    <property type="entry name" value="SirB"/>
    <property type="match status" value="1"/>
</dbReference>
<dbReference type="EMBL" id="CP007142">
    <property type="protein sequence ID" value="AJQ96270.1"/>
    <property type="molecule type" value="Genomic_DNA"/>
</dbReference>
<feature type="transmembrane region" description="Helical" evidence="1">
    <location>
        <begin position="102"/>
        <end position="123"/>
    </location>
</feature>
<dbReference type="PANTHER" id="PTHR39594:SF1">
    <property type="entry name" value="PROTEIN YCHQ"/>
    <property type="match status" value="1"/>
</dbReference>
<sequence length="126" mass="14615">MLYLAIKHLHMTTAILSGIGFLIRGILVQIEHPVTQKKWMRILPHINDSILLFCAIWLAWKLRLVPGLDVWLSCKIFLLILYVTFGIFALRKGRDQKQKAGFFAMALWCYLSILAIAINRPLFLMF</sequence>
<organism evidence="2 3">
    <name type="scientific">Gynuella sunshinyii YC6258</name>
    <dbReference type="NCBI Taxonomy" id="1445510"/>
    <lineage>
        <taxon>Bacteria</taxon>
        <taxon>Pseudomonadati</taxon>
        <taxon>Pseudomonadota</taxon>
        <taxon>Gammaproteobacteria</taxon>
        <taxon>Oceanospirillales</taxon>
        <taxon>Saccharospirillaceae</taxon>
        <taxon>Gynuella</taxon>
    </lineage>
</organism>
<keyword evidence="3" id="KW-1185">Reference proteome</keyword>
<feature type="transmembrane region" description="Helical" evidence="1">
    <location>
        <begin position="39"/>
        <end position="58"/>
    </location>
</feature>
<proteinExistence type="predicted"/>
<evidence type="ECO:0008006" key="4">
    <source>
        <dbReference type="Google" id="ProtNLM"/>
    </source>
</evidence>
<dbReference type="AlphaFoldDB" id="A0A0C5VAD3"/>
<dbReference type="RefSeq" id="WP_044618319.1">
    <property type="nucleotide sequence ID" value="NZ_CP007142.1"/>
</dbReference>
<dbReference type="PANTHER" id="PTHR39594">
    <property type="entry name" value="PROTEIN YCHQ"/>
    <property type="match status" value="1"/>
</dbReference>
<keyword evidence="1" id="KW-0812">Transmembrane</keyword>
<feature type="transmembrane region" description="Helical" evidence="1">
    <location>
        <begin position="6"/>
        <end position="27"/>
    </location>
</feature>
<protein>
    <recommendedName>
        <fullName evidence="4">Invasion gene expression up-regulator, SirB</fullName>
    </recommendedName>
</protein>
<evidence type="ECO:0000313" key="2">
    <source>
        <dbReference type="EMBL" id="AJQ96270.1"/>
    </source>
</evidence>
<dbReference type="InterPro" id="IPR007360">
    <property type="entry name" value="SirB"/>
</dbReference>
<keyword evidence="1" id="KW-1133">Transmembrane helix</keyword>
<dbReference type="STRING" id="1445510.YC6258_04236"/>